<dbReference type="InterPro" id="IPR036890">
    <property type="entry name" value="HATPase_C_sf"/>
</dbReference>
<keyword evidence="8" id="KW-1185">Reference proteome</keyword>
<dbReference type="PANTHER" id="PTHR43547:SF2">
    <property type="entry name" value="HYBRID SIGNAL TRANSDUCTION HISTIDINE KINASE C"/>
    <property type="match status" value="1"/>
</dbReference>
<keyword evidence="4 7" id="KW-0808">Transferase</keyword>
<dbReference type="eggNOG" id="COG2205">
    <property type="taxonomic scope" value="Bacteria"/>
</dbReference>
<dbReference type="EMBL" id="CP003653">
    <property type="protein sequence ID" value="AFZ37679.1"/>
    <property type="molecule type" value="Genomic_DNA"/>
</dbReference>
<dbReference type="InterPro" id="IPR003661">
    <property type="entry name" value="HisK_dim/P_dom"/>
</dbReference>
<dbReference type="CDD" id="cd00082">
    <property type="entry name" value="HisKA"/>
    <property type="match status" value="1"/>
</dbReference>
<dbReference type="SMART" id="SM00388">
    <property type="entry name" value="HisKA"/>
    <property type="match status" value="1"/>
</dbReference>
<dbReference type="STRING" id="111780.Sta7437_4205"/>
<accession>K9Y062</accession>
<gene>
    <name evidence="7" type="ordered locus">Sta7437_4205</name>
</gene>
<protein>
    <recommendedName>
        <fullName evidence="2">histidine kinase</fullName>
        <ecNumber evidence="2">2.7.13.3</ecNumber>
    </recommendedName>
</protein>
<evidence type="ECO:0000313" key="7">
    <source>
        <dbReference type="EMBL" id="AFZ37679.1"/>
    </source>
</evidence>
<keyword evidence="5" id="KW-0902">Two-component regulatory system</keyword>
<sequence>MKTWLLKTLSDIFNRYQKIEENSLTIESSLTVTSQQLEQNLNEQRKLAELKAQREWFGAIATVEKILLSKLKQNNCLNQTKQGLIFSAPVPILSNLAVVSHFHTGVFTPDAFNPRALMPCAAETKIEPTPEPCSILELPLLPNDPIALEQFCLILTNEFGLVMVLGEDEKGLPTFHFSFEPEIIQLTWATLRSRLVLANYHQLSKLDRLVRQFTPPIPDYRLVSHFSRQLLKHLPDLTALAISKTKPQETVTHPEGEVLEYKTNFSTPTVSSQLEMDLLQALTHEIRTPLTTIRTLTRLLLKRKKDFQPNVIQRLQTIDQECTAQIERMELIFRAAELEATPPTNKPVNLVPFSLEQIFQQTIPRWQQEAKKRNVELEVTLPKKLPNIVSDPAMLDRVLTGLVENCTRNLPTGGQVHVKVSTVGNQLKLQVLSQASLSSNPLKSLGQLLMFQPETGCLSLNLDVTKNIFQALGGKFTVRQRPKQGEELTIFLPLGSSGSV</sequence>
<dbReference type="Proteomes" id="UP000010473">
    <property type="component" value="Chromosome"/>
</dbReference>
<evidence type="ECO:0000256" key="5">
    <source>
        <dbReference type="ARBA" id="ARBA00023012"/>
    </source>
</evidence>
<evidence type="ECO:0000256" key="2">
    <source>
        <dbReference type="ARBA" id="ARBA00012438"/>
    </source>
</evidence>
<dbReference type="Pfam" id="PF00512">
    <property type="entry name" value="HisKA"/>
    <property type="match status" value="1"/>
</dbReference>
<dbReference type="Gene3D" id="1.10.287.130">
    <property type="match status" value="1"/>
</dbReference>
<evidence type="ECO:0000256" key="3">
    <source>
        <dbReference type="ARBA" id="ARBA00022553"/>
    </source>
</evidence>
<evidence type="ECO:0000256" key="4">
    <source>
        <dbReference type="ARBA" id="ARBA00022777"/>
    </source>
</evidence>
<dbReference type="EC" id="2.7.13.3" evidence="2"/>
<dbReference type="RefSeq" id="WP_015195333.1">
    <property type="nucleotide sequence ID" value="NC_019748.1"/>
</dbReference>
<dbReference type="OrthoDB" id="537027at2"/>
<evidence type="ECO:0000259" key="6">
    <source>
        <dbReference type="PROSITE" id="PS50109"/>
    </source>
</evidence>
<dbReference type="PATRIC" id="fig|111780.3.peg.4357"/>
<dbReference type="AlphaFoldDB" id="K9Y062"/>
<keyword evidence="3" id="KW-0597">Phosphoprotein</keyword>
<dbReference type="PANTHER" id="PTHR43547">
    <property type="entry name" value="TWO-COMPONENT HISTIDINE KINASE"/>
    <property type="match status" value="1"/>
</dbReference>
<reference evidence="8" key="1">
    <citation type="journal article" date="2013" name="Proc. Natl. Acad. Sci. U.S.A.">
        <title>Improving the coverage of the cyanobacterial phylum using diversity-driven genome sequencing.</title>
        <authorList>
            <person name="Shih P.M."/>
            <person name="Wu D."/>
            <person name="Latifi A."/>
            <person name="Axen S.D."/>
            <person name="Fewer D.P."/>
            <person name="Talla E."/>
            <person name="Calteau A."/>
            <person name="Cai F."/>
            <person name="Tandeau de Marsac N."/>
            <person name="Rippka R."/>
            <person name="Herdman M."/>
            <person name="Sivonen K."/>
            <person name="Coursin T."/>
            <person name="Laurent T."/>
            <person name="Goodwin L."/>
            <person name="Nolan M."/>
            <person name="Davenport K.W."/>
            <person name="Han C.S."/>
            <person name="Rubin E.M."/>
            <person name="Eisen J.A."/>
            <person name="Woyke T."/>
            <person name="Gugger M."/>
            <person name="Kerfeld C.A."/>
        </authorList>
    </citation>
    <scope>NUCLEOTIDE SEQUENCE [LARGE SCALE GENOMIC DNA]</scope>
    <source>
        <strain evidence="8">ATCC 29371 / PCC 7437</strain>
    </source>
</reference>
<dbReference type="KEGG" id="scs:Sta7437_4205"/>
<dbReference type="SUPFAM" id="SSF55874">
    <property type="entry name" value="ATPase domain of HSP90 chaperone/DNA topoisomerase II/histidine kinase"/>
    <property type="match status" value="1"/>
</dbReference>
<feature type="domain" description="Histidine kinase" evidence="6">
    <location>
        <begin position="281"/>
        <end position="496"/>
    </location>
</feature>
<dbReference type="InterPro" id="IPR005467">
    <property type="entry name" value="His_kinase_dom"/>
</dbReference>
<proteinExistence type="predicted"/>
<comment type="catalytic activity">
    <reaction evidence="1">
        <text>ATP + protein L-histidine = ADP + protein N-phospho-L-histidine.</text>
        <dbReference type="EC" id="2.7.13.3"/>
    </reaction>
</comment>
<evidence type="ECO:0000313" key="8">
    <source>
        <dbReference type="Proteomes" id="UP000010473"/>
    </source>
</evidence>
<dbReference type="PROSITE" id="PS50109">
    <property type="entry name" value="HIS_KIN"/>
    <property type="match status" value="1"/>
</dbReference>
<dbReference type="HOGENOM" id="CLU_040649_0_0_3"/>
<dbReference type="GO" id="GO:0000155">
    <property type="term" value="F:phosphorelay sensor kinase activity"/>
    <property type="evidence" value="ECO:0007669"/>
    <property type="project" value="InterPro"/>
</dbReference>
<keyword evidence="4 7" id="KW-0418">Kinase</keyword>
<name>K9Y062_STAC7</name>
<organism evidence="7 8">
    <name type="scientific">Stanieria cyanosphaera (strain ATCC 29371 / PCC 7437)</name>
    <dbReference type="NCBI Taxonomy" id="111780"/>
    <lineage>
        <taxon>Bacteria</taxon>
        <taxon>Bacillati</taxon>
        <taxon>Cyanobacteriota</taxon>
        <taxon>Cyanophyceae</taxon>
        <taxon>Pleurocapsales</taxon>
        <taxon>Dermocarpellaceae</taxon>
        <taxon>Stanieria</taxon>
    </lineage>
</organism>
<dbReference type="Gene3D" id="3.30.565.10">
    <property type="entry name" value="Histidine kinase-like ATPase, C-terminal domain"/>
    <property type="match status" value="1"/>
</dbReference>
<dbReference type="SUPFAM" id="SSF47384">
    <property type="entry name" value="Homodimeric domain of signal transducing histidine kinase"/>
    <property type="match status" value="1"/>
</dbReference>
<dbReference type="InterPro" id="IPR036097">
    <property type="entry name" value="HisK_dim/P_sf"/>
</dbReference>
<evidence type="ECO:0000256" key="1">
    <source>
        <dbReference type="ARBA" id="ARBA00000085"/>
    </source>
</evidence>